<dbReference type="InterPro" id="IPR000086">
    <property type="entry name" value="NUDIX_hydrolase_dom"/>
</dbReference>
<evidence type="ECO:0000313" key="2">
    <source>
        <dbReference type="EMBL" id="UZP75612.1"/>
    </source>
</evidence>
<keyword evidence="3" id="KW-1185">Reference proteome</keyword>
<dbReference type="EMBL" id="CP036501">
    <property type="protein sequence ID" value="UZP75612.1"/>
    <property type="molecule type" value="Genomic_DNA"/>
</dbReference>
<organism evidence="2 3">
    <name type="scientific">Candidatus Paraluminiphilus aquimaris</name>
    <dbReference type="NCBI Taxonomy" id="2518994"/>
    <lineage>
        <taxon>Bacteria</taxon>
        <taxon>Pseudomonadati</taxon>
        <taxon>Pseudomonadota</taxon>
        <taxon>Gammaproteobacteria</taxon>
        <taxon>Cellvibrionales</taxon>
        <taxon>Halieaceae</taxon>
        <taxon>Candidatus Paraluminiphilus</taxon>
    </lineage>
</organism>
<dbReference type="PANTHER" id="PTHR43222:SF11">
    <property type="entry name" value="PHOSPHATASE NUDJ"/>
    <property type="match status" value="1"/>
</dbReference>
<dbReference type="SUPFAM" id="SSF55811">
    <property type="entry name" value="Nudix"/>
    <property type="match status" value="1"/>
</dbReference>
<dbReference type="Gene3D" id="3.90.79.10">
    <property type="entry name" value="Nucleoside Triphosphate Pyrophosphohydrolase"/>
    <property type="match status" value="1"/>
</dbReference>
<dbReference type="Pfam" id="PF00293">
    <property type="entry name" value="NUDIX"/>
    <property type="match status" value="1"/>
</dbReference>
<evidence type="ECO:0000313" key="3">
    <source>
        <dbReference type="Proteomes" id="UP001317963"/>
    </source>
</evidence>
<evidence type="ECO:0000259" key="1">
    <source>
        <dbReference type="PROSITE" id="PS51462"/>
    </source>
</evidence>
<accession>A0ABY6Q8K9</accession>
<dbReference type="PANTHER" id="PTHR43222">
    <property type="entry name" value="NUDIX HYDROLASE 23"/>
    <property type="match status" value="1"/>
</dbReference>
<dbReference type="PROSITE" id="PS51462">
    <property type="entry name" value="NUDIX"/>
    <property type="match status" value="1"/>
</dbReference>
<feature type="domain" description="Nudix hydrolase" evidence="1">
    <location>
        <begin position="7"/>
        <end position="133"/>
    </location>
</feature>
<reference evidence="2 3" key="1">
    <citation type="submission" date="2019-02" db="EMBL/GenBank/DDBJ databases">
        <title>Halieaceae_genomes.</title>
        <authorList>
            <person name="Li S.-H."/>
        </authorList>
    </citation>
    <scope>NUCLEOTIDE SEQUENCE [LARGE SCALE GENOMIC DNA]</scope>
    <source>
        <strain evidence="2 3">JH123</strain>
    </source>
</reference>
<protein>
    <submittedName>
        <fullName evidence="2">NUDIX domain-containing protein</fullName>
    </submittedName>
</protein>
<proteinExistence type="predicted"/>
<dbReference type="Proteomes" id="UP001317963">
    <property type="component" value="Chromosome"/>
</dbReference>
<sequence>MTDDRFTPHATVATVIERHGKFLLVEEYSQGKRVLNQPAGHLEPNETLLEAAVRETLEETCWQIALTGYLGVTIVNGANGVCYLRHSFVGTPIEYSESFERDAKIIDTHWLTRHEIQESTIALRHPVVLDIIDQYLENKAVSLNLVRSL</sequence>
<dbReference type="InterPro" id="IPR015797">
    <property type="entry name" value="NUDIX_hydrolase-like_dom_sf"/>
</dbReference>
<name>A0ABY6Q8K9_9GAMM</name>
<gene>
    <name evidence="2" type="ORF">E0F26_08860</name>
</gene>